<organism evidence="2 3">
    <name type="scientific">Paenibacillus gyeongsangnamensis</name>
    <dbReference type="NCBI Taxonomy" id="3388067"/>
    <lineage>
        <taxon>Bacteria</taxon>
        <taxon>Bacillati</taxon>
        <taxon>Bacillota</taxon>
        <taxon>Bacilli</taxon>
        <taxon>Bacillales</taxon>
        <taxon>Paenibacillaceae</taxon>
        <taxon>Paenibacillus</taxon>
    </lineage>
</organism>
<keyword evidence="3" id="KW-1185">Reference proteome</keyword>
<evidence type="ECO:0000259" key="1">
    <source>
        <dbReference type="Pfam" id="PF04909"/>
    </source>
</evidence>
<dbReference type="EMBL" id="JAQAGZ010000001">
    <property type="protein sequence ID" value="MCZ8510878.1"/>
    <property type="molecule type" value="Genomic_DNA"/>
</dbReference>
<dbReference type="RefSeq" id="WP_269879253.1">
    <property type="nucleotide sequence ID" value="NZ_JAQAGZ010000001.1"/>
</dbReference>
<sequence length="289" mass="33437">MIIDAHNHPDWYGYNLERFIENMDQYNIDKTWLLSWEAPHDEYDPNYIKKVPDYGPNGPISFERCISYVQRRPDKFILGYAPDPRRPEAIDRLSSAIDLYGVRVYGEIKLRMMYDNPDAIRLFRFCGEKGLPVVVHIDYEFSTGKEYPRPNWWYGGGIDSFERAVQACPETIFLGHAPGFWAHISGDNQYDKVAYPKGKVEPGGKVIKMLRSLPNLYCDISAGSGCNAFNRDLEFAKSFFLEFQDRILYGRDYFDNIHQELLNSLGLPEDVLYKIYSGNALKLVPLEKG</sequence>
<evidence type="ECO:0000313" key="3">
    <source>
        <dbReference type="Proteomes" id="UP001527882"/>
    </source>
</evidence>
<dbReference type="InterPro" id="IPR006680">
    <property type="entry name" value="Amidohydro-rel"/>
</dbReference>
<protein>
    <submittedName>
        <fullName evidence="2">Amidohydrolase family protein</fullName>
    </submittedName>
</protein>
<feature type="domain" description="Amidohydrolase-related" evidence="1">
    <location>
        <begin position="3"/>
        <end position="286"/>
    </location>
</feature>
<dbReference type="Pfam" id="PF04909">
    <property type="entry name" value="Amidohydro_2"/>
    <property type="match status" value="1"/>
</dbReference>
<reference evidence="2 3" key="1">
    <citation type="submission" date="2022-12" db="EMBL/GenBank/DDBJ databases">
        <title>Draft genome sequence of Paenibacillus sp. dW9.</title>
        <authorList>
            <person name="Choi E.-W."/>
            <person name="Kim D.-U."/>
        </authorList>
    </citation>
    <scope>NUCLEOTIDE SEQUENCE [LARGE SCALE GENOMIC DNA]</scope>
    <source>
        <strain evidence="3">dW9</strain>
    </source>
</reference>
<dbReference type="Proteomes" id="UP001527882">
    <property type="component" value="Unassembled WGS sequence"/>
</dbReference>
<gene>
    <name evidence="2" type="ORF">O9H85_00165</name>
</gene>
<accession>A0ABT4Q1W0</accession>
<proteinExistence type="predicted"/>
<dbReference type="Gene3D" id="3.20.20.140">
    <property type="entry name" value="Metal-dependent hydrolases"/>
    <property type="match status" value="1"/>
</dbReference>
<name>A0ABT4Q1W0_9BACL</name>
<evidence type="ECO:0000313" key="2">
    <source>
        <dbReference type="EMBL" id="MCZ8510878.1"/>
    </source>
</evidence>
<comment type="caution">
    <text evidence="2">The sequence shown here is derived from an EMBL/GenBank/DDBJ whole genome shotgun (WGS) entry which is preliminary data.</text>
</comment>
<dbReference type="SUPFAM" id="SSF51556">
    <property type="entry name" value="Metallo-dependent hydrolases"/>
    <property type="match status" value="1"/>
</dbReference>
<dbReference type="InterPro" id="IPR032466">
    <property type="entry name" value="Metal_Hydrolase"/>
</dbReference>